<feature type="compositionally biased region" description="Low complexity" evidence="3">
    <location>
        <begin position="400"/>
        <end position="412"/>
    </location>
</feature>
<name>A0A1I8HUZ4_9PLAT</name>
<organism evidence="6 7">
    <name type="scientific">Macrostomum lignano</name>
    <dbReference type="NCBI Taxonomy" id="282301"/>
    <lineage>
        <taxon>Eukaryota</taxon>
        <taxon>Metazoa</taxon>
        <taxon>Spiralia</taxon>
        <taxon>Lophotrochozoa</taxon>
        <taxon>Platyhelminthes</taxon>
        <taxon>Rhabditophora</taxon>
        <taxon>Macrostomorpha</taxon>
        <taxon>Macrostomida</taxon>
        <taxon>Macrostomidae</taxon>
        <taxon>Macrostomum</taxon>
    </lineage>
</organism>
<sequence>YAFSVTGRASRPGRERTPRRRPNPGRRVRLGADDVACQLESPTAQQVAWTDQAGAVIQSRVGHSLVADLGGSAQQASVRRVNLLLERLRQRPCIGVVQQDGLDHRLEQRRPLAVQVWPRIAGLPSQNERQSRQARGAGTPGTRPPRLDELLTTRKLCLDEPFGLWRYPQQMMQKHQETLSRDDKQIKQSGSKEAPITMHLKLPAALTEEVARPSSAPPPHHQQHQVQEPPSSPIVVVQPRDPVGYVRMETRRKACLPSAATDEDNNAAENSDSASAAPEFDDEAYRRLGKRTDCDVKRLVCCLCSLQLPSLLHLETHLEWLHSSQRSTKAARHCPACRLVFPTSTDCLVHLRMRHGVTPETARIPNDLLLKMELAEQRERERVHHRVRLSDPTSTGSIVNHHNNNNNNNNNNISDSSCSQAKKRCKMPPRRHARSAFFGGSKRSRSGRRLAHSVGKRDPAASTSVAGNGSSHGDREQPQHLSATHSSLLLATGPTPGGYKCPVCAASFITIGGASLHAQDEHPDVAIHLPCLYCPVRCWARSALKLQDHLSDRHPAEWSAPDGGDRLLQVAWRSAIWRRRGEPTEDLPVASGAANPTVTASGALRLTFSNLSTSSGASAAAGGASDTSAEQLDRIYPELALTAAADCDSAFSGNSVAASAAAAVSAAPRLRRLLLLNWQQSFRHLQAYKKVAEMVAADFAVLPFLLLLSLCSLAELCFINNCPPGGKRSGFAVVGDLCCGSFGCIVTASSEPLQKRRWRADCSGVASSELEGRRLPQATPRQRLPWRRWGQMRRTWGLLCRRAAVTFIFAASGFVLLLLFLLVLLFLVASIAVAFIFAAAGFFFLLLFILVLLFLVASIAVAFIFAAAGFFFLLFLLVLLFLVASIAVAFIFAATGFHVEPVSWSGSTGVPGRLHQRQLPPSGRLQAGLALSFDLSILPARRLQQPVALHQCHSVSLGFVDHVARVGEFAAAFGTKAEVAA</sequence>
<dbReference type="Proteomes" id="UP000095280">
    <property type="component" value="Unplaced"/>
</dbReference>
<evidence type="ECO:0000313" key="7">
    <source>
        <dbReference type="WBParaSite" id="maker-uti_cns_0008198-snap-gene-0.2-mRNA-1"/>
    </source>
</evidence>
<feature type="domain" description="C2H2-type" evidence="5">
    <location>
        <begin position="301"/>
        <end position="322"/>
    </location>
</feature>
<comment type="similarity">
    <text evidence="1">Belongs to the vasopressin/oxytocin family.</text>
</comment>
<feature type="compositionally biased region" description="Polar residues" evidence="3">
    <location>
        <begin position="461"/>
        <end position="471"/>
    </location>
</feature>
<keyword evidence="4" id="KW-0472">Membrane</keyword>
<feature type="transmembrane region" description="Helical" evidence="4">
    <location>
        <begin position="803"/>
        <end position="836"/>
    </location>
</feature>
<dbReference type="GO" id="GO:0005185">
    <property type="term" value="F:neurohypophyseal hormone activity"/>
    <property type="evidence" value="ECO:0007669"/>
    <property type="project" value="InterPro"/>
</dbReference>
<dbReference type="PROSITE" id="PS00264">
    <property type="entry name" value="NEUROHYPOPHYS_HORM"/>
    <property type="match status" value="1"/>
</dbReference>
<feature type="region of interest" description="Disordered" evidence="3">
    <location>
        <begin position="256"/>
        <end position="278"/>
    </location>
</feature>
<keyword evidence="2" id="KW-1015">Disulfide bond</keyword>
<dbReference type="InterPro" id="IPR022423">
    <property type="entry name" value="Neurohypophysial_hormone_CS"/>
</dbReference>
<dbReference type="PROSITE" id="PS00028">
    <property type="entry name" value="ZINC_FINGER_C2H2_1"/>
    <property type="match status" value="3"/>
</dbReference>
<keyword evidence="4" id="KW-1133">Transmembrane helix</keyword>
<protein>
    <submittedName>
        <fullName evidence="7">C2H2-type domain-containing protein</fullName>
    </submittedName>
</protein>
<keyword evidence="6" id="KW-1185">Reference proteome</keyword>
<feature type="region of interest" description="Disordered" evidence="3">
    <location>
        <begin position="1"/>
        <end position="28"/>
    </location>
</feature>
<dbReference type="AlphaFoldDB" id="A0A1I8HUZ4"/>
<reference evidence="7" key="1">
    <citation type="submission" date="2016-11" db="UniProtKB">
        <authorList>
            <consortium name="WormBaseParasite"/>
        </authorList>
    </citation>
    <scope>IDENTIFICATION</scope>
</reference>
<feature type="compositionally biased region" description="Basic and acidic residues" evidence="3">
    <location>
        <begin position="174"/>
        <end position="186"/>
    </location>
</feature>
<feature type="compositionally biased region" description="Basic residues" evidence="3">
    <location>
        <begin position="442"/>
        <end position="451"/>
    </location>
</feature>
<evidence type="ECO:0000259" key="5">
    <source>
        <dbReference type="PROSITE" id="PS00028"/>
    </source>
</evidence>
<feature type="compositionally biased region" description="Low complexity" evidence="3">
    <location>
        <begin position="267"/>
        <end position="278"/>
    </location>
</feature>
<accession>A0A1I8HUZ4</accession>
<evidence type="ECO:0000256" key="1">
    <source>
        <dbReference type="ARBA" id="ARBA00007369"/>
    </source>
</evidence>
<dbReference type="GO" id="GO:0005576">
    <property type="term" value="C:extracellular region"/>
    <property type="evidence" value="ECO:0007669"/>
    <property type="project" value="InterPro"/>
</dbReference>
<evidence type="ECO:0000256" key="3">
    <source>
        <dbReference type="SAM" id="MobiDB-lite"/>
    </source>
</evidence>
<feature type="transmembrane region" description="Helical" evidence="4">
    <location>
        <begin position="842"/>
        <end position="865"/>
    </location>
</feature>
<dbReference type="InterPro" id="IPR013087">
    <property type="entry name" value="Znf_C2H2_type"/>
</dbReference>
<evidence type="ECO:0000256" key="2">
    <source>
        <dbReference type="ARBA" id="ARBA00023157"/>
    </source>
</evidence>
<feature type="compositionally biased region" description="Basic residues" evidence="3">
    <location>
        <begin position="17"/>
        <end position="28"/>
    </location>
</feature>
<proteinExistence type="inferred from homology"/>
<dbReference type="WBParaSite" id="maker-uti_cns_0008198-snap-gene-0.2-mRNA-1">
    <property type="protein sequence ID" value="maker-uti_cns_0008198-snap-gene-0.2-mRNA-1"/>
    <property type="gene ID" value="maker-uti_cns_0008198-snap-gene-0.2"/>
</dbReference>
<feature type="transmembrane region" description="Helical" evidence="4">
    <location>
        <begin position="872"/>
        <end position="893"/>
    </location>
</feature>
<feature type="region of interest" description="Disordered" evidence="3">
    <location>
        <begin position="121"/>
        <end position="147"/>
    </location>
</feature>
<keyword evidence="4" id="KW-0812">Transmembrane</keyword>
<evidence type="ECO:0000313" key="6">
    <source>
        <dbReference type="Proteomes" id="UP000095280"/>
    </source>
</evidence>
<evidence type="ECO:0000256" key="4">
    <source>
        <dbReference type="SAM" id="Phobius"/>
    </source>
</evidence>
<feature type="domain" description="C2H2-type" evidence="5">
    <location>
        <begin position="334"/>
        <end position="355"/>
    </location>
</feature>
<dbReference type="SMART" id="SM00355">
    <property type="entry name" value="ZnF_C2H2"/>
    <property type="match status" value="4"/>
</dbReference>
<feature type="region of interest" description="Disordered" evidence="3">
    <location>
        <begin position="381"/>
        <end position="481"/>
    </location>
</feature>
<feature type="region of interest" description="Disordered" evidence="3">
    <location>
        <begin position="173"/>
        <end position="236"/>
    </location>
</feature>
<feature type="compositionally biased region" description="Basic residues" evidence="3">
    <location>
        <begin position="421"/>
        <end position="434"/>
    </location>
</feature>
<feature type="domain" description="C2H2-type" evidence="5">
    <location>
        <begin position="501"/>
        <end position="522"/>
    </location>
</feature>